<evidence type="ECO:0000313" key="4">
    <source>
        <dbReference type="Proteomes" id="UP000807353"/>
    </source>
</evidence>
<dbReference type="InterPro" id="IPR039100">
    <property type="entry name" value="Sdo1/SBDS-like"/>
</dbReference>
<dbReference type="Pfam" id="PF01172">
    <property type="entry name" value="SBDS_N"/>
    <property type="match status" value="1"/>
</dbReference>
<dbReference type="PANTHER" id="PTHR10927:SF2">
    <property type="entry name" value="RESTRICTION OF TELOMERE CAPPING PROTEIN 3"/>
    <property type="match status" value="1"/>
</dbReference>
<proteinExistence type="predicted"/>
<evidence type="ECO:0000259" key="2">
    <source>
        <dbReference type="Pfam" id="PF01172"/>
    </source>
</evidence>
<evidence type="ECO:0000256" key="1">
    <source>
        <dbReference type="SAM" id="MobiDB-lite"/>
    </source>
</evidence>
<dbReference type="EMBL" id="MU150251">
    <property type="protein sequence ID" value="KAF9464854.1"/>
    <property type="molecule type" value="Genomic_DNA"/>
</dbReference>
<dbReference type="OrthoDB" id="2567806at2759"/>
<accession>A0A9P5Y8X1</accession>
<feature type="domain" description="Ribosome maturation protein SDO1/SBDS N-terminal" evidence="2">
    <location>
        <begin position="6"/>
        <end position="95"/>
    </location>
</feature>
<dbReference type="SUPFAM" id="SSF89895">
    <property type="entry name" value="FYSH domain"/>
    <property type="match status" value="1"/>
</dbReference>
<keyword evidence="4" id="KW-1185">Reference proteome</keyword>
<dbReference type="AlphaFoldDB" id="A0A9P5Y8X1"/>
<comment type="caution">
    <text evidence="3">The sequence shown here is derived from an EMBL/GenBank/DDBJ whole genome shotgun (WGS) entry which is preliminary data.</text>
</comment>
<dbReference type="Proteomes" id="UP000807353">
    <property type="component" value="Unassembled WGS sequence"/>
</dbReference>
<gene>
    <name evidence="3" type="ORF">BDZ94DRAFT_447359</name>
</gene>
<organism evidence="3 4">
    <name type="scientific">Collybia nuda</name>
    <dbReference type="NCBI Taxonomy" id="64659"/>
    <lineage>
        <taxon>Eukaryota</taxon>
        <taxon>Fungi</taxon>
        <taxon>Dikarya</taxon>
        <taxon>Basidiomycota</taxon>
        <taxon>Agaricomycotina</taxon>
        <taxon>Agaricomycetes</taxon>
        <taxon>Agaricomycetidae</taxon>
        <taxon>Agaricales</taxon>
        <taxon>Tricholomatineae</taxon>
        <taxon>Clitocybaceae</taxon>
        <taxon>Collybia</taxon>
    </lineage>
</organism>
<evidence type="ECO:0000313" key="3">
    <source>
        <dbReference type="EMBL" id="KAF9464854.1"/>
    </source>
</evidence>
<dbReference type="InterPro" id="IPR036786">
    <property type="entry name" value="Ribosome_mat_SBDS_N_sf"/>
</dbReference>
<name>A0A9P5Y8X1_9AGAR</name>
<protein>
    <submittedName>
        <fullName evidence="3">DUF1960-domain-containing protein</fullName>
    </submittedName>
</protein>
<reference evidence="3" key="1">
    <citation type="submission" date="2020-11" db="EMBL/GenBank/DDBJ databases">
        <authorList>
            <consortium name="DOE Joint Genome Institute"/>
            <person name="Ahrendt S."/>
            <person name="Riley R."/>
            <person name="Andreopoulos W."/>
            <person name="Labutti K."/>
            <person name="Pangilinan J."/>
            <person name="Ruiz-Duenas F.J."/>
            <person name="Barrasa J.M."/>
            <person name="Sanchez-Garcia M."/>
            <person name="Camarero S."/>
            <person name="Miyauchi S."/>
            <person name="Serrano A."/>
            <person name="Linde D."/>
            <person name="Babiker R."/>
            <person name="Drula E."/>
            <person name="Ayuso-Fernandez I."/>
            <person name="Pacheco R."/>
            <person name="Padilla G."/>
            <person name="Ferreira P."/>
            <person name="Barriuso J."/>
            <person name="Kellner H."/>
            <person name="Castanera R."/>
            <person name="Alfaro M."/>
            <person name="Ramirez L."/>
            <person name="Pisabarro A.G."/>
            <person name="Kuo A."/>
            <person name="Tritt A."/>
            <person name="Lipzen A."/>
            <person name="He G."/>
            <person name="Yan M."/>
            <person name="Ng V."/>
            <person name="Cullen D."/>
            <person name="Martin F."/>
            <person name="Rosso M.-N."/>
            <person name="Henrissat B."/>
            <person name="Hibbett D."/>
            <person name="Martinez A.T."/>
            <person name="Grigoriev I.V."/>
        </authorList>
    </citation>
    <scope>NUCLEOTIDE SEQUENCE</scope>
    <source>
        <strain evidence="3">CBS 247.69</strain>
    </source>
</reference>
<dbReference type="PANTHER" id="PTHR10927">
    <property type="entry name" value="RIBOSOME MATURATION PROTEIN SBDS"/>
    <property type="match status" value="1"/>
</dbReference>
<feature type="compositionally biased region" description="Polar residues" evidence="1">
    <location>
        <begin position="94"/>
        <end position="108"/>
    </location>
</feature>
<dbReference type="InterPro" id="IPR019783">
    <property type="entry name" value="SDO1/SBDS_N"/>
</dbReference>
<dbReference type="Gene3D" id="3.30.1250.10">
    <property type="entry name" value="Ribosome maturation protein SBDS, N-terminal domain"/>
    <property type="match status" value="1"/>
</dbReference>
<sequence>MTKALTKVIYKPDHTSTSEYTVIVNPEEFKKWKDGDTSIPLSEVVDSFTVFHSSQGRSGFLGQASQQQLDTDFGTVKNDEIVKEILTKGRDQASDSIGSLSGVSTNLSRGRASLDMKGKGPLNF</sequence>
<feature type="region of interest" description="Disordered" evidence="1">
    <location>
        <begin position="90"/>
        <end position="124"/>
    </location>
</feature>